<keyword evidence="1" id="KW-0677">Repeat</keyword>
<comment type="caution">
    <text evidence="3">The sequence shown here is derived from an EMBL/GenBank/DDBJ whole genome shotgun (WGS) entry which is preliminary data.</text>
</comment>
<sequence>MIGTGSYGKVGAEYKLENDNFSKIFSVGGSAGHPNYFRVEGRDGSKSTFGASGGASSVASEQGARNASGVESNNIIQWSIDLFTDSVGNKIKYNYTDDVDGFRLESIQYSYDGNGNDNAKVEFQYEDRDDQSLGYLNAYTIINNKRLKTVLVHNRNDGDLNKVAQYNLKYFPSSAENRVSRIENIEKCDNVDRCLPATSFVWSTAQNAVFPTTATHETVLSSQDDRSVNGFKYADINGDGKQDLIWAEVDYTDSRIDYQIWQYVTSTIPGADGVEFTSKKLALRKNDNGGKPWPWAMVDYNLDGRSDFAIFDVARHRWYVHLSKYNATSDAWEISSEEIDIGITDAGAAFRDVNGDGTVDAVALNKDSQTTKTYLLKPISSASYGVSKYYEYVYDSTSTVFTRTPDTDVEGFDNYASGLDFNGDGRADSVYRIQEREYVMQCITNKWGVTNCNKVYPSKCPTPLPGHWHPPCQDEPAMERLILSLGDLDGDGAEDKFFEISQFSTNKDYLATLFTDLNSDGYTDMVGAEELSDGKMHYFYRLSNGKTFLPPNYFLHPDVTYTELQGSVFRMQLQAVDLNRDGYVDLAWQDTGENKIKALYWDQKNKNFPDTPVVLASVQGDEKDRYSFLDFNGDGVLDVSAFDAVGSTKVLYITYGSNTPVPSNTIATITNGTGAQTDIQYGTLSKSDHYLYRDIGKSSGSVLSKCNLNFDSAFCSKYITSVESTFYNWMNGDFAIPSESHGFGRDGNQDGSRDPVLPLNGPMYVVTSVGSSAPASTATSVAGAGAMLFNAKSRLSYYYADARIQAMGQGMLGFGALLTRDEQSGVRTTSTYRQDFPFSGYPATTEVKTESGRLLSMSTNAWRLHDWGGSGTYDKDYYQPYLFKSTELNYDLGSGAHIKTVVTENRPDNTGYGNIPKIISTVSGNGYNYQTVTDNEYGDTVYDKEKSRLTKSTVTKKRDEDGASGYENTDVRTSTFTYFDSGNQKGLLKTEALEAGTKFESITSYKYDVFGNKVGAGTKAKDPETNVQSSRCFNGAGEVAETAIYDNGRYVKEKRDCLGRKLSSVESRNLYGSPSKVRNYLNTSGTQYQDTFFNYTSGGRQYLEADNTGAFVGTTLVKCTTGCEVGVSHYSRTWGPGNGSIARVELAREYVDVLGRPIRTAKRGFDGTWIYQDIEYDSSGRVLRKSIPYKAGQSVPGWTVMKYDILGRVVQAHSPDGGISTTTYSGLSVSYKNALNQNRSETVTLLGEKASVVDHLGGRISYAYDAQGNLSSTSHNNGTSGLADDVTIVMEYDKLGRKTDMHDPDKGDWQYEYTAFGELEKQINAKGQHSKFEYDQLGRQTSRRDYLNSGQLEGETVWSYDTTAYGLGKLVDVRDNISGYVKIVAYDKFGRPSKTVTSLGVNGNLGNHYEKVTYDQYGRAYQVFDAARNDDTYTDNGVEYKYNDYGYQHKTVDAVYNGSVTRKEYHTINAIDARGQITLESFGNGVARSNIYNDKTGRIENILATSSSGKVIQSLQQKWDAVGNLDYAYDYGKGGTNSARNRKMDYSYDALNRLTKTQWYDNNNLTRTENTTYTILGNIKTKTGVGTYLYNEDCNCGPHAVTQAGNTTYQYDANGNMVRDSSGRKIAYTTFDKPYYIEKGNTNVAFAYNTDRSRYLRTDTDADGTKTTLYIGSVEKITNKDGSKEWIRYIGGGLMISQAVSVNGVVTSSNDRYLLKDHLGSLQFILDGSGMVVQSMSFDPWGARRNEYRSEGIKPWEVGLYQVLETTRGFTGHEMVDGLDIIHMNGRIYDSRLGRFLQADSIIDGPENPQGYNRYSYVHNNPLNATDPTGHNAFKELFDDILGLDSQDAQQIASAVVSIAVCWSYGPACYAAMGAGTSFATASANGASFGDAIGAGIKAGVISGISAGAFSEIGIAFGDGGAASTALGTAGWSGAQIGAAQVAAHAVTGGVLSVMQGGKFGHGFASAGLTKGFMKYAGIGINTHQNWYHVAGRTTIAAVIGGTISDTTGGKFANGAVTAAFAHLLNAEGLGRKLNEALPDAGDVARTLFKGVRGNGEVTASDSLVYDACANNARVLECVGRLDKYEEMLKLDNSIGKQPMVQLFGEYLREGSKFLICAQNNACDLMPYYRSGQPIPPIWPPSPPGNMPTQEVSPTIFGD</sequence>
<reference evidence="4" key="1">
    <citation type="journal article" date="2019" name="Int. J. Syst. Evol. Microbiol.">
        <title>The Global Catalogue of Microorganisms (GCM) 10K type strain sequencing project: providing services to taxonomists for standard genome sequencing and annotation.</title>
        <authorList>
            <consortium name="The Broad Institute Genomics Platform"/>
            <consortium name="The Broad Institute Genome Sequencing Center for Infectious Disease"/>
            <person name="Wu L."/>
            <person name="Ma J."/>
        </authorList>
    </citation>
    <scope>NUCLEOTIDE SEQUENCE [LARGE SCALE GENOMIC DNA]</scope>
    <source>
        <strain evidence="4">JCM 17304</strain>
    </source>
</reference>
<dbReference type="NCBIfam" id="TIGR03696">
    <property type="entry name" value="Rhs_assc_core"/>
    <property type="match status" value="1"/>
</dbReference>
<proteinExistence type="predicted"/>
<dbReference type="InterPro" id="IPR056823">
    <property type="entry name" value="TEN-like_YD-shell"/>
</dbReference>
<evidence type="ECO:0000313" key="4">
    <source>
        <dbReference type="Proteomes" id="UP001500392"/>
    </source>
</evidence>
<dbReference type="PANTHER" id="PTHR32305:SF15">
    <property type="entry name" value="PROTEIN RHSA-RELATED"/>
    <property type="match status" value="1"/>
</dbReference>
<evidence type="ECO:0000259" key="2">
    <source>
        <dbReference type="Pfam" id="PF25023"/>
    </source>
</evidence>
<protein>
    <recommendedName>
        <fullName evidence="2">Teneurin-like YD-shell domain-containing protein</fullName>
    </recommendedName>
</protein>
<dbReference type="InterPro" id="IPR050708">
    <property type="entry name" value="T6SS_VgrG/RHS"/>
</dbReference>
<accession>A0ABP7X8B3</accession>
<dbReference type="InterPro" id="IPR022385">
    <property type="entry name" value="Rhs_assc_core"/>
</dbReference>
<feature type="domain" description="Teneurin-like YD-shell" evidence="2">
    <location>
        <begin position="1710"/>
        <end position="1822"/>
    </location>
</feature>
<dbReference type="SUPFAM" id="SSF69318">
    <property type="entry name" value="Integrin alpha N-terminal domain"/>
    <property type="match status" value="1"/>
</dbReference>
<name>A0ABP7X8B3_9GAMM</name>
<dbReference type="Gene3D" id="2.180.10.10">
    <property type="entry name" value="RHS repeat-associated core"/>
    <property type="match status" value="1"/>
</dbReference>
<dbReference type="EMBL" id="BAABDM010000016">
    <property type="protein sequence ID" value="GAA4107137.1"/>
    <property type="molecule type" value="Genomic_DNA"/>
</dbReference>
<dbReference type="PANTHER" id="PTHR32305">
    <property type="match status" value="1"/>
</dbReference>
<keyword evidence="4" id="KW-1185">Reference proteome</keyword>
<dbReference type="Proteomes" id="UP001500392">
    <property type="component" value="Unassembled WGS sequence"/>
</dbReference>
<evidence type="ECO:0000313" key="3">
    <source>
        <dbReference type="EMBL" id="GAA4107137.1"/>
    </source>
</evidence>
<gene>
    <name evidence="3" type="ORF">GCM10022414_38040</name>
</gene>
<organism evidence="3 4">
    <name type="scientific">Zhongshania borealis</name>
    <dbReference type="NCBI Taxonomy" id="889488"/>
    <lineage>
        <taxon>Bacteria</taxon>
        <taxon>Pseudomonadati</taxon>
        <taxon>Pseudomonadota</taxon>
        <taxon>Gammaproteobacteria</taxon>
        <taxon>Cellvibrionales</taxon>
        <taxon>Spongiibacteraceae</taxon>
        <taxon>Zhongshania</taxon>
    </lineage>
</organism>
<dbReference type="Pfam" id="PF25023">
    <property type="entry name" value="TEN_YD-shell"/>
    <property type="match status" value="1"/>
</dbReference>
<evidence type="ECO:0000256" key="1">
    <source>
        <dbReference type="ARBA" id="ARBA00022737"/>
    </source>
</evidence>
<dbReference type="InterPro" id="IPR028994">
    <property type="entry name" value="Integrin_alpha_N"/>
</dbReference>